<comment type="caution">
    <text evidence="3">The sequence shown here is derived from an EMBL/GenBank/DDBJ whole genome shotgun (WGS) entry which is preliminary data.</text>
</comment>
<evidence type="ECO:0000313" key="4">
    <source>
        <dbReference type="Proteomes" id="UP000682733"/>
    </source>
</evidence>
<reference evidence="3" key="1">
    <citation type="submission" date="2021-02" db="EMBL/GenBank/DDBJ databases">
        <authorList>
            <person name="Nowell W R."/>
        </authorList>
    </citation>
    <scope>NUCLEOTIDE SEQUENCE</scope>
</reference>
<feature type="transmembrane region" description="Helical" evidence="1">
    <location>
        <begin position="31"/>
        <end position="53"/>
    </location>
</feature>
<feature type="non-terminal residue" evidence="3">
    <location>
        <position position="1"/>
    </location>
</feature>
<gene>
    <name evidence="2" type="ORF">OVA965_LOCUS34746</name>
    <name evidence="3" type="ORF">TMI583_LOCUS35685</name>
</gene>
<evidence type="ECO:0000313" key="2">
    <source>
        <dbReference type="EMBL" id="CAF1448886.1"/>
    </source>
</evidence>
<evidence type="ECO:0000313" key="3">
    <source>
        <dbReference type="EMBL" id="CAF4243968.1"/>
    </source>
</evidence>
<evidence type="ECO:0000256" key="1">
    <source>
        <dbReference type="SAM" id="Phobius"/>
    </source>
</evidence>
<dbReference type="EMBL" id="CAJNOK010029532">
    <property type="protein sequence ID" value="CAF1448886.1"/>
    <property type="molecule type" value="Genomic_DNA"/>
</dbReference>
<dbReference type="EMBL" id="CAJOBA010051363">
    <property type="protein sequence ID" value="CAF4243968.1"/>
    <property type="molecule type" value="Genomic_DNA"/>
</dbReference>
<dbReference type="AlphaFoldDB" id="A0A8S2T6Q9"/>
<accession>A0A8S2T6Q9</accession>
<protein>
    <submittedName>
        <fullName evidence="3">Uncharacterized protein</fullName>
    </submittedName>
</protein>
<dbReference type="Proteomes" id="UP000677228">
    <property type="component" value="Unassembled WGS sequence"/>
</dbReference>
<dbReference type="Proteomes" id="UP000682733">
    <property type="component" value="Unassembled WGS sequence"/>
</dbReference>
<name>A0A8S2T6Q9_9BILA</name>
<proteinExistence type="predicted"/>
<feature type="transmembrane region" description="Helical" evidence="1">
    <location>
        <begin position="97"/>
        <end position="126"/>
    </location>
</feature>
<organism evidence="3 4">
    <name type="scientific">Didymodactylos carnosus</name>
    <dbReference type="NCBI Taxonomy" id="1234261"/>
    <lineage>
        <taxon>Eukaryota</taxon>
        <taxon>Metazoa</taxon>
        <taxon>Spiralia</taxon>
        <taxon>Gnathifera</taxon>
        <taxon>Rotifera</taxon>
        <taxon>Eurotatoria</taxon>
        <taxon>Bdelloidea</taxon>
        <taxon>Philodinida</taxon>
        <taxon>Philodinidae</taxon>
        <taxon>Didymodactylos</taxon>
    </lineage>
</organism>
<keyword evidence="1" id="KW-0472">Membrane</keyword>
<keyword evidence="1" id="KW-1133">Transmembrane helix</keyword>
<sequence length="129" mass="14102">NDQSIPLSTLQSQFGEVIGLKYRSSPTGPRIAVHLINAAWFTFQTAVLTGIAANEYGLISAAPGVPIFTCNEVTGKNMTCTLTYQKQPFPSMKNLIFLQYIICASVFVVWFQKCVGAIFTLVCLCLGNE</sequence>
<keyword evidence="1" id="KW-0812">Transmembrane</keyword>